<evidence type="ECO:0000256" key="3">
    <source>
        <dbReference type="ARBA" id="ARBA00022723"/>
    </source>
</evidence>
<dbReference type="GO" id="GO:0009045">
    <property type="term" value="F:xylose isomerase activity"/>
    <property type="evidence" value="ECO:0007669"/>
    <property type="project" value="UniProtKB-EC"/>
</dbReference>
<sequence length="345" mass="39500">MKPTTYRFCFGPWNISEGQDPYGPPVRSPKPFDWKLDALKRLGFDAMMFHDDDAVPDIDNKSDAQIRKEARELRRKLADAGVAAEMVAPRLWFDPRTIDGAFTSNDPKCRAYAIQRSLRCIDLAHELGTNLVVLWLAREGTYLRESKNARRCIDHLVEALNRMLEHHPKIRIAIEPKPNEPMDQAYIPTIGHAIALAHLTCDPARVGCLMETAHAILAGLDPADEIDFACAFGKLWSIHLNDQNGLKFDQDKPFGSVNLRLAFNQVRALERNHYGRKGEFVCFDVHPFRPTREEHWLAHLENSRRTFLLLVEKARTFDEARARTLIRERNYAALDQMVIEHLLGA</sequence>
<dbReference type="RefSeq" id="WP_165106923.1">
    <property type="nucleotide sequence ID" value="NZ_JAAKYA010000045.1"/>
</dbReference>
<feature type="domain" description="Xylose isomerase-like TIM barrel" evidence="9">
    <location>
        <begin position="36"/>
        <end position="256"/>
    </location>
</feature>
<keyword evidence="7" id="KW-0859">Xylose metabolism</keyword>
<dbReference type="Pfam" id="PF01261">
    <property type="entry name" value="AP_endonuc_2"/>
    <property type="match status" value="1"/>
</dbReference>
<keyword evidence="4" id="KW-0464">Manganese</keyword>
<dbReference type="InterPro" id="IPR050337">
    <property type="entry name" value="L-rhamnose_isomerase"/>
</dbReference>
<dbReference type="PANTHER" id="PTHR30268">
    <property type="entry name" value="L-RHAMNOSE ISOMERASE"/>
    <property type="match status" value="1"/>
</dbReference>
<evidence type="ECO:0000256" key="2">
    <source>
        <dbReference type="ARBA" id="ARBA00022490"/>
    </source>
</evidence>
<dbReference type="InterPro" id="IPR013022">
    <property type="entry name" value="Xyl_isomerase-like_TIM-brl"/>
</dbReference>
<keyword evidence="3 7" id="KW-0479">Metal-binding</keyword>
<dbReference type="SUPFAM" id="SSF51658">
    <property type="entry name" value="Xylose isomerase-like"/>
    <property type="match status" value="1"/>
</dbReference>
<evidence type="ECO:0000256" key="6">
    <source>
        <dbReference type="ARBA" id="ARBA00023277"/>
    </source>
</evidence>
<dbReference type="Gene3D" id="3.20.20.150">
    <property type="entry name" value="Divalent-metal-dependent TIM barrel enzymes"/>
    <property type="match status" value="1"/>
</dbReference>
<dbReference type="GO" id="GO:0019301">
    <property type="term" value="P:rhamnose catabolic process"/>
    <property type="evidence" value="ECO:0007669"/>
    <property type="project" value="TreeGrafter"/>
</dbReference>
<organism evidence="10 11">
    <name type="scientific">Limisphaera ngatamarikiensis</name>
    <dbReference type="NCBI Taxonomy" id="1324935"/>
    <lineage>
        <taxon>Bacteria</taxon>
        <taxon>Pseudomonadati</taxon>
        <taxon>Verrucomicrobiota</taxon>
        <taxon>Verrucomicrobiia</taxon>
        <taxon>Limisphaerales</taxon>
        <taxon>Limisphaeraceae</taxon>
        <taxon>Limisphaera</taxon>
    </lineage>
</organism>
<keyword evidence="6 7" id="KW-0119">Carbohydrate metabolism</keyword>
<accession>A0A6M1RUQ6</accession>
<dbReference type="EMBL" id="JAAKYA010000045">
    <property type="protein sequence ID" value="NGO39104.1"/>
    <property type="molecule type" value="Genomic_DNA"/>
</dbReference>
<dbReference type="AlphaFoldDB" id="A0A6M1RUQ6"/>
<evidence type="ECO:0000313" key="11">
    <source>
        <dbReference type="Proteomes" id="UP000477311"/>
    </source>
</evidence>
<comment type="similarity">
    <text evidence="7">Belongs to the xylose isomerase family.</text>
</comment>
<proteinExistence type="inferred from homology"/>
<dbReference type="PANTHER" id="PTHR30268:SF0">
    <property type="entry name" value="L-RHAMNOSE ISOMERASE"/>
    <property type="match status" value="1"/>
</dbReference>
<comment type="subcellular location">
    <subcellularLocation>
        <location evidence="1 8">Cytoplasm</location>
    </subcellularLocation>
</comment>
<keyword evidence="11" id="KW-1185">Reference proteome</keyword>
<comment type="caution">
    <text evidence="10">The sequence shown here is derived from an EMBL/GenBank/DDBJ whole genome shotgun (WGS) entry which is preliminary data.</text>
</comment>
<dbReference type="GO" id="GO:0046872">
    <property type="term" value="F:metal ion binding"/>
    <property type="evidence" value="ECO:0007669"/>
    <property type="project" value="UniProtKB-KW"/>
</dbReference>
<dbReference type="GO" id="GO:0008740">
    <property type="term" value="F:L-rhamnose isomerase activity"/>
    <property type="evidence" value="ECO:0007669"/>
    <property type="project" value="TreeGrafter"/>
</dbReference>
<comment type="catalytic activity">
    <reaction evidence="7">
        <text>alpha-D-xylose = alpha-D-xylulofuranose</text>
        <dbReference type="Rhea" id="RHEA:22816"/>
        <dbReference type="ChEBI" id="CHEBI:28518"/>
        <dbReference type="ChEBI" id="CHEBI:188998"/>
        <dbReference type="EC" id="5.3.1.5"/>
    </reaction>
</comment>
<dbReference type="GO" id="GO:0019324">
    <property type="term" value="P:L-lyxose metabolic process"/>
    <property type="evidence" value="ECO:0007669"/>
    <property type="project" value="TreeGrafter"/>
</dbReference>
<evidence type="ECO:0000256" key="1">
    <source>
        <dbReference type="ARBA" id="ARBA00004496"/>
    </source>
</evidence>
<evidence type="ECO:0000256" key="7">
    <source>
        <dbReference type="RuleBase" id="RU000609"/>
    </source>
</evidence>
<evidence type="ECO:0000259" key="9">
    <source>
        <dbReference type="Pfam" id="PF01261"/>
    </source>
</evidence>
<keyword evidence="2" id="KW-0963">Cytoplasm</keyword>
<dbReference type="Proteomes" id="UP000477311">
    <property type="component" value="Unassembled WGS sequence"/>
</dbReference>
<evidence type="ECO:0000256" key="4">
    <source>
        <dbReference type="ARBA" id="ARBA00023211"/>
    </source>
</evidence>
<dbReference type="PROSITE" id="PS51415">
    <property type="entry name" value="XYLOSE_ISOMERASE"/>
    <property type="match status" value="1"/>
</dbReference>
<name>A0A6M1RUQ6_9BACT</name>
<evidence type="ECO:0000256" key="8">
    <source>
        <dbReference type="RuleBase" id="RU000610"/>
    </source>
</evidence>
<comment type="subunit">
    <text evidence="8">Homotetramer.</text>
</comment>
<protein>
    <recommendedName>
        <fullName evidence="7">Xylose isomerase</fullName>
        <ecNumber evidence="7">5.3.1.5</ecNumber>
    </recommendedName>
</protein>
<evidence type="ECO:0000256" key="5">
    <source>
        <dbReference type="ARBA" id="ARBA00023235"/>
    </source>
</evidence>
<keyword evidence="5 7" id="KW-0413">Isomerase</keyword>
<dbReference type="EC" id="5.3.1.5" evidence="7"/>
<dbReference type="InterPro" id="IPR001998">
    <property type="entry name" value="Xylose_isomerase"/>
</dbReference>
<dbReference type="GO" id="GO:0042732">
    <property type="term" value="P:D-xylose metabolic process"/>
    <property type="evidence" value="ECO:0007669"/>
    <property type="project" value="UniProtKB-KW"/>
</dbReference>
<reference evidence="10 11" key="1">
    <citation type="submission" date="2020-02" db="EMBL/GenBank/DDBJ databases">
        <title>Draft genome sequence of Limisphaera ngatamarikiensis NGM72.4T, a thermophilic Verrucomicrobia grouped in subdivision 3.</title>
        <authorList>
            <person name="Carere C.R."/>
            <person name="Steen J."/>
            <person name="Hugenholtz P."/>
            <person name="Stott M.B."/>
        </authorList>
    </citation>
    <scope>NUCLEOTIDE SEQUENCE [LARGE SCALE GENOMIC DNA]</scope>
    <source>
        <strain evidence="10 11">NGM72.4</strain>
    </source>
</reference>
<dbReference type="GO" id="GO:0005737">
    <property type="term" value="C:cytoplasm"/>
    <property type="evidence" value="ECO:0007669"/>
    <property type="project" value="UniProtKB-SubCell"/>
</dbReference>
<evidence type="ECO:0000313" key="10">
    <source>
        <dbReference type="EMBL" id="NGO39104.1"/>
    </source>
</evidence>
<dbReference type="InterPro" id="IPR036237">
    <property type="entry name" value="Xyl_isomerase-like_sf"/>
</dbReference>
<dbReference type="PRINTS" id="PR00688">
    <property type="entry name" value="XYLOSISMRASE"/>
</dbReference>
<gene>
    <name evidence="10" type="ORF">G4L39_06790</name>
</gene>